<reference evidence="2 3" key="1">
    <citation type="submission" date="2009-06" db="EMBL/GenBank/DDBJ databases">
        <title>The Genome Sequence of Loxodonta africana (African elephant).</title>
        <authorList>
            <person name="Di Palma F."/>
            <person name="Heiman D."/>
            <person name="Young S."/>
            <person name="Johnson J."/>
            <person name="Lander E.S."/>
            <person name="Lindblad-Toh K."/>
        </authorList>
    </citation>
    <scope>NUCLEOTIDE SEQUENCE [LARGE SCALE GENOMIC DNA]</scope>
    <source>
        <strain evidence="2 3">Isolate ISIS603380</strain>
    </source>
</reference>
<dbReference type="InterPro" id="IPR026130">
    <property type="entry name" value="PPP1R26"/>
</dbReference>
<name>G3U668_LOXAF</name>
<dbReference type="GO" id="GO:0004864">
    <property type="term" value="F:protein phosphatase inhibitor activity"/>
    <property type="evidence" value="ECO:0007669"/>
    <property type="project" value="InterPro"/>
</dbReference>
<dbReference type="PANTHER" id="PTHR15724:SF0">
    <property type="entry name" value="PROTEIN PHOSPHATASE 1 REGULATORY SUBUNIT 26"/>
    <property type="match status" value="1"/>
</dbReference>
<dbReference type="STRING" id="9785.ENSLAFP00000023326"/>
<evidence type="ECO:0000259" key="1">
    <source>
        <dbReference type="Pfam" id="PF15740"/>
    </source>
</evidence>
<dbReference type="eggNOG" id="ENOG502QRRS">
    <property type="taxonomic scope" value="Eukaryota"/>
</dbReference>
<dbReference type="GeneTree" id="ENSGT00390000014118"/>
<dbReference type="Ensembl" id="ENSLAFT00000029360.1">
    <property type="protein sequence ID" value="ENSLAFP00000023326.1"/>
    <property type="gene ID" value="ENSLAFG00000029433.1"/>
</dbReference>
<dbReference type="Pfam" id="PF15740">
    <property type="entry name" value="PPP1R26_N"/>
    <property type="match status" value="1"/>
</dbReference>
<protein>
    <recommendedName>
        <fullName evidence="1">Protein phosphatase 1 regulatory subunit 26 N-terminal domain-containing protein</fullName>
    </recommendedName>
</protein>
<feature type="domain" description="Protein phosphatase 1 regulatory subunit 26 N-terminal" evidence="1">
    <location>
        <begin position="1"/>
        <end position="107"/>
    </location>
</feature>
<dbReference type="Proteomes" id="UP000007646">
    <property type="component" value="Unassembled WGS sequence"/>
</dbReference>
<organism evidence="2 3">
    <name type="scientific">Loxodonta africana</name>
    <name type="common">African elephant</name>
    <dbReference type="NCBI Taxonomy" id="9785"/>
    <lineage>
        <taxon>Eukaryota</taxon>
        <taxon>Metazoa</taxon>
        <taxon>Chordata</taxon>
        <taxon>Craniata</taxon>
        <taxon>Vertebrata</taxon>
        <taxon>Euteleostomi</taxon>
        <taxon>Mammalia</taxon>
        <taxon>Eutheria</taxon>
        <taxon>Afrotheria</taxon>
        <taxon>Proboscidea</taxon>
        <taxon>Elephantidae</taxon>
        <taxon>Loxodonta</taxon>
    </lineage>
</organism>
<keyword evidence="3" id="KW-1185">Reference proteome</keyword>
<evidence type="ECO:0000313" key="2">
    <source>
        <dbReference type="Ensembl" id="ENSLAFP00000023326.1"/>
    </source>
</evidence>
<evidence type="ECO:0000313" key="3">
    <source>
        <dbReference type="Proteomes" id="UP000007646"/>
    </source>
</evidence>
<dbReference type="InterPro" id="IPR031474">
    <property type="entry name" value="PPP1R26_N"/>
</dbReference>
<proteinExistence type="predicted"/>
<reference evidence="2" key="3">
    <citation type="submission" date="2025-09" db="UniProtKB">
        <authorList>
            <consortium name="Ensembl"/>
        </authorList>
    </citation>
    <scope>IDENTIFICATION</scope>
    <source>
        <strain evidence="2">Isolate ISIS603380</strain>
    </source>
</reference>
<reference evidence="2" key="2">
    <citation type="submission" date="2025-08" db="UniProtKB">
        <authorList>
            <consortium name="Ensembl"/>
        </authorList>
    </citation>
    <scope>IDENTIFICATION</scope>
    <source>
        <strain evidence="2">Isolate ISIS603380</strain>
    </source>
</reference>
<sequence length="108" mass="11596">MFLMNAPPVVALQSKWEPFGPSGSFRFPGCFSESTEGVARAAVSTKVQMVINTLRSDGATLGMSDEHATQRSHRGERCCHDRLATNLAVPKEQPVFAACALAADFNPA</sequence>
<dbReference type="PANTHER" id="PTHR15724">
    <property type="entry name" value="PROTEIN PHOSPHATASE 1 REGULATORY SUBUNIT 26"/>
    <property type="match status" value="1"/>
</dbReference>
<dbReference type="AlphaFoldDB" id="G3U668"/>
<dbReference type="InParanoid" id="G3U668"/>
<dbReference type="HOGENOM" id="CLU_2256316_0_0_1"/>
<accession>G3U668</accession>